<sequence>MSLPLPPTVLDPRYKLVRKLLRSSSASSIERSLSILAGLIDRARSQYGERGVEVAPLYYEYGRALFRSYNLRQDSSDFNGLVEASQGSSEGEVGVSGVKEEGGEEAGAVKGERDDEEDLGIAEENMEVAWEILADALPEDDDGIEGGGKTDTDAVSTTSSTTENGDGKESPAKKSRPNPAYTSYTLDLIPRVISGYADLLSSLGRNGEAVAALLECVEWRDKNVAEASDAKGAARAERLLVDTLVALCEALFECDCWDRALSIDGNVVVKEGEMMDYIDGYYQRAREELQKCIYKLGEWIRDAGEGEKEDVTEEKEMTCQISVIMMGFDGRLRGKKGELEEGEGGEGGGGKKKEM</sequence>
<dbReference type="OrthoDB" id="202827at2759"/>
<evidence type="ECO:0000313" key="2">
    <source>
        <dbReference type="EMBL" id="GMI41930.1"/>
    </source>
</evidence>
<dbReference type="EMBL" id="BRYA01000162">
    <property type="protein sequence ID" value="GMI41930.1"/>
    <property type="molecule type" value="Genomic_DNA"/>
</dbReference>
<comment type="caution">
    <text evidence="2">The sequence shown here is derived from an EMBL/GenBank/DDBJ whole genome shotgun (WGS) entry which is preliminary data.</text>
</comment>
<evidence type="ECO:0000313" key="3">
    <source>
        <dbReference type="Proteomes" id="UP001165065"/>
    </source>
</evidence>
<protein>
    <submittedName>
        <fullName evidence="2">Uncharacterized protein</fullName>
    </submittedName>
</protein>
<feature type="region of interest" description="Disordered" evidence="1">
    <location>
        <begin position="81"/>
        <end position="118"/>
    </location>
</feature>
<feature type="region of interest" description="Disordered" evidence="1">
    <location>
        <begin position="139"/>
        <end position="180"/>
    </location>
</feature>
<dbReference type="AlphaFoldDB" id="A0A9W7L9M7"/>
<dbReference type="Proteomes" id="UP001165065">
    <property type="component" value="Unassembled WGS sequence"/>
</dbReference>
<reference evidence="3" key="1">
    <citation type="journal article" date="2023" name="Commun. Biol.">
        <title>Genome analysis of Parmales, the sister group of diatoms, reveals the evolutionary specialization of diatoms from phago-mixotrophs to photoautotrophs.</title>
        <authorList>
            <person name="Ban H."/>
            <person name="Sato S."/>
            <person name="Yoshikawa S."/>
            <person name="Yamada K."/>
            <person name="Nakamura Y."/>
            <person name="Ichinomiya M."/>
            <person name="Sato N."/>
            <person name="Blanc-Mathieu R."/>
            <person name="Endo H."/>
            <person name="Kuwata A."/>
            <person name="Ogata H."/>
        </authorList>
    </citation>
    <scope>NUCLEOTIDE SEQUENCE [LARGE SCALE GENOMIC DNA]</scope>
</reference>
<feature type="compositionally biased region" description="Low complexity" evidence="1">
    <location>
        <begin position="82"/>
        <end position="97"/>
    </location>
</feature>
<name>A0A9W7L9M7_9STRA</name>
<evidence type="ECO:0000256" key="1">
    <source>
        <dbReference type="SAM" id="MobiDB-lite"/>
    </source>
</evidence>
<feature type="compositionally biased region" description="Low complexity" evidence="1">
    <location>
        <begin position="153"/>
        <end position="162"/>
    </location>
</feature>
<gene>
    <name evidence="2" type="ORF">TrCOL_g13746</name>
</gene>
<accession>A0A9W7L9M7</accession>
<feature type="region of interest" description="Disordered" evidence="1">
    <location>
        <begin position="335"/>
        <end position="355"/>
    </location>
</feature>
<keyword evidence="3" id="KW-1185">Reference proteome</keyword>
<proteinExistence type="predicted"/>
<organism evidence="2 3">
    <name type="scientific">Triparma columacea</name>
    <dbReference type="NCBI Taxonomy" id="722753"/>
    <lineage>
        <taxon>Eukaryota</taxon>
        <taxon>Sar</taxon>
        <taxon>Stramenopiles</taxon>
        <taxon>Ochrophyta</taxon>
        <taxon>Bolidophyceae</taxon>
        <taxon>Parmales</taxon>
        <taxon>Triparmaceae</taxon>
        <taxon>Triparma</taxon>
    </lineage>
</organism>